<feature type="chain" id="PRO_5003981818" evidence="1">
    <location>
        <begin position="25"/>
        <end position="80"/>
    </location>
</feature>
<organism evidence="2">
    <name type="scientific">Rhipicephalus pulchellus</name>
    <name type="common">Yellow backed tick</name>
    <name type="synonym">Dermacentor pulchellus</name>
    <dbReference type="NCBI Taxonomy" id="72859"/>
    <lineage>
        <taxon>Eukaryota</taxon>
        <taxon>Metazoa</taxon>
        <taxon>Ecdysozoa</taxon>
        <taxon>Arthropoda</taxon>
        <taxon>Chelicerata</taxon>
        <taxon>Arachnida</taxon>
        <taxon>Acari</taxon>
        <taxon>Parasitiformes</taxon>
        <taxon>Ixodida</taxon>
        <taxon>Ixodoidea</taxon>
        <taxon>Ixodidae</taxon>
        <taxon>Rhipicephalinae</taxon>
        <taxon>Rhipicephalus</taxon>
        <taxon>Rhipicephalus</taxon>
    </lineage>
</organism>
<reference evidence="2" key="1">
    <citation type="submission" date="2012-11" db="EMBL/GenBank/DDBJ databases">
        <authorList>
            <person name="Lucero-Rivera Y.E."/>
            <person name="Tovar-Ramirez D."/>
        </authorList>
    </citation>
    <scope>NUCLEOTIDE SEQUENCE</scope>
    <source>
        <tissue evidence="2">Salivary gland</tissue>
    </source>
</reference>
<feature type="signal peptide" evidence="1">
    <location>
        <begin position="1"/>
        <end position="24"/>
    </location>
</feature>
<evidence type="ECO:0000256" key="1">
    <source>
        <dbReference type="SAM" id="SignalP"/>
    </source>
</evidence>
<proteinExistence type="evidence at transcript level"/>
<keyword evidence="1" id="KW-0732">Signal</keyword>
<sequence length="80" mass="8472">MSAANSAFLLILAIAIAMMNISSSTTWGPGKTCRNQGVDCPQNDTSNCEGVCVCKEFNDPLGKRLLCMDPPTSESSGRSQ</sequence>
<dbReference type="AlphaFoldDB" id="L7MAL4"/>
<reference evidence="2" key="2">
    <citation type="journal article" date="2015" name="J. Proteomics">
        <title>Sexual differences in the sialomes of the zebra tick, Rhipicephalus pulchellus.</title>
        <authorList>
            <person name="Tan A.W."/>
            <person name="Francischetti I.M."/>
            <person name="Slovak M."/>
            <person name="Kini R.M."/>
            <person name="Ribeiro J.M."/>
        </authorList>
    </citation>
    <scope>NUCLEOTIDE SEQUENCE</scope>
    <source>
        <tissue evidence="2">Salivary gland</tissue>
    </source>
</reference>
<protein>
    <submittedName>
        <fullName evidence="2">Putative tick defensin</fullName>
    </submittedName>
</protein>
<evidence type="ECO:0000313" key="2">
    <source>
        <dbReference type="EMBL" id="JAA60922.1"/>
    </source>
</evidence>
<accession>L7MAL4</accession>
<dbReference type="EMBL" id="GACK01004112">
    <property type="protein sequence ID" value="JAA60922.1"/>
    <property type="molecule type" value="mRNA"/>
</dbReference>
<name>L7MAL4_RHIPC</name>